<gene>
    <name evidence="2" type="ORF">S01H1_83153</name>
</gene>
<feature type="region of interest" description="Disordered" evidence="1">
    <location>
        <begin position="1"/>
        <end position="40"/>
    </location>
</feature>
<proteinExistence type="predicted"/>
<accession>X0Y346</accession>
<dbReference type="AlphaFoldDB" id="X0Y346"/>
<comment type="caution">
    <text evidence="2">The sequence shown here is derived from an EMBL/GenBank/DDBJ whole genome shotgun (WGS) entry which is preliminary data.</text>
</comment>
<reference evidence="2" key="1">
    <citation type="journal article" date="2014" name="Front. Microbiol.">
        <title>High frequency of phylogenetically diverse reductive dehalogenase-homologous genes in deep subseafloor sedimentary metagenomes.</title>
        <authorList>
            <person name="Kawai M."/>
            <person name="Futagami T."/>
            <person name="Toyoda A."/>
            <person name="Takaki Y."/>
            <person name="Nishi S."/>
            <person name="Hori S."/>
            <person name="Arai W."/>
            <person name="Tsubouchi T."/>
            <person name="Morono Y."/>
            <person name="Uchiyama I."/>
            <person name="Ito T."/>
            <person name="Fujiyama A."/>
            <person name="Inagaki F."/>
            <person name="Takami H."/>
        </authorList>
    </citation>
    <scope>NUCLEOTIDE SEQUENCE</scope>
    <source>
        <strain evidence="2">Expedition CK06-06</strain>
    </source>
</reference>
<organism evidence="2">
    <name type="scientific">marine sediment metagenome</name>
    <dbReference type="NCBI Taxonomy" id="412755"/>
    <lineage>
        <taxon>unclassified sequences</taxon>
        <taxon>metagenomes</taxon>
        <taxon>ecological metagenomes</taxon>
    </lineage>
</organism>
<evidence type="ECO:0000256" key="1">
    <source>
        <dbReference type="SAM" id="MobiDB-lite"/>
    </source>
</evidence>
<dbReference type="EMBL" id="BARS01056476">
    <property type="protein sequence ID" value="GAG43138.1"/>
    <property type="molecule type" value="Genomic_DNA"/>
</dbReference>
<name>X0Y346_9ZZZZ</name>
<evidence type="ECO:0000313" key="2">
    <source>
        <dbReference type="EMBL" id="GAG43138.1"/>
    </source>
</evidence>
<feature type="non-terminal residue" evidence="2">
    <location>
        <position position="1"/>
    </location>
</feature>
<sequence length="40" mass="4726">LKEQVAIGAKEEEEARSKENQAKRKLRSDDETFEEFMSHM</sequence>
<protein>
    <submittedName>
        <fullName evidence="2">Uncharacterized protein</fullName>
    </submittedName>
</protein>